<reference evidence="6" key="1">
    <citation type="journal article" date="2019" name="Int. J. Syst. Evol. Microbiol.">
        <title>The Global Catalogue of Microorganisms (GCM) 10K type strain sequencing project: providing services to taxonomists for standard genome sequencing and annotation.</title>
        <authorList>
            <consortium name="The Broad Institute Genomics Platform"/>
            <consortium name="The Broad Institute Genome Sequencing Center for Infectious Disease"/>
            <person name="Wu L."/>
            <person name="Ma J."/>
        </authorList>
    </citation>
    <scope>NUCLEOTIDE SEQUENCE [LARGE SCALE GENOMIC DNA]</scope>
    <source>
        <strain evidence="6">KCTC 42473</strain>
    </source>
</reference>
<evidence type="ECO:0000313" key="6">
    <source>
        <dbReference type="Proteomes" id="UP001595539"/>
    </source>
</evidence>
<dbReference type="Proteomes" id="UP001595539">
    <property type="component" value="Unassembled WGS sequence"/>
</dbReference>
<accession>A0ABV7UAH2</accession>
<comment type="similarity">
    <text evidence="1">Belongs to the bleomycin resistance protein family.</text>
</comment>
<feature type="domain" description="VOC" evidence="4">
    <location>
        <begin position="1"/>
        <end position="145"/>
    </location>
</feature>
<name>A0ABV7UAH2_9RHOB</name>
<dbReference type="InterPro" id="IPR000335">
    <property type="entry name" value="Bleomycin-R"/>
</dbReference>
<dbReference type="EMBL" id="JBHRXY010000057">
    <property type="protein sequence ID" value="MFC3631985.1"/>
    <property type="molecule type" value="Genomic_DNA"/>
</dbReference>
<keyword evidence="3" id="KW-0046">Antibiotic resistance</keyword>
<dbReference type="Gene3D" id="3.10.180.10">
    <property type="entry name" value="2,3-Dihydroxybiphenyl 1,2-Dioxygenase, domain 1"/>
    <property type="match status" value="1"/>
</dbReference>
<evidence type="ECO:0000313" key="5">
    <source>
        <dbReference type="EMBL" id="MFC3631985.1"/>
    </source>
</evidence>
<organism evidence="5 6">
    <name type="scientific">Paracoccus angustae</name>
    <dbReference type="NCBI Taxonomy" id="1671480"/>
    <lineage>
        <taxon>Bacteria</taxon>
        <taxon>Pseudomonadati</taxon>
        <taxon>Pseudomonadota</taxon>
        <taxon>Alphaproteobacteria</taxon>
        <taxon>Rhodobacterales</taxon>
        <taxon>Paracoccaceae</taxon>
        <taxon>Paracoccus</taxon>
    </lineage>
</organism>
<evidence type="ECO:0000259" key="4">
    <source>
        <dbReference type="PROSITE" id="PS51819"/>
    </source>
</evidence>
<comment type="caution">
    <text evidence="5">The sequence shown here is derived from an EMBL/GenBank/DDBJ whole genome shotgun (WGS) entry which is preliminary data.</text>
</comment>
<dbReference type="InterPro" id="IPR037523">
    <property type="entry name" value="VOC_core"/>
</dbReference>
<dbReference type="SUPFAM" id="SSF54593">
    <property type="entry name" value="Glyoxalase/Bleomycin resistance protein/Dihydroxybiphenyl dioxygenase"/>
    <property type="match status" value="1"/>
</dbReference>
<dbReference type="InterPro" id="IPR029068">
    <property type="entry name" value="Glyas_Bleomycin-R_OHBP_Dase"/>
</dbReference>
<evidence type="ECO:0000256" key="2">
    <source>
        <dbReference type="ARBA" id="ARBA00021572"/>
    </source>
</evidence>
<proteinExistence type="inferred from homology"/>
<dbReference type="CDD" id="cd08349">
    <property type="entry name" value="BLMA_like"/>
    <property type="match status" value="1"/>
</dbReference>
<sequence>MENAVVPELAVTDWQASKRFYCDRLGFECVYERPEEGFCYLRRQEPHLLPEVRQYHKVELMLDQIGLGRTFDNGTGPWQRPLGRGMNLQIRILNLLPLHLKLTAAKIPLFLDLEEKWYRTGDGETGVLQFVVADPDGYLLRFYEPLPPRRG</sequence>
<dbReference type="PROSITE" id="PS51819">
    <property type="entry name" value="VOC"/>
    <property type="match status" value="1"/>
</dbReference>
<dbReference type="RefSeq" id="WP_377764438.1">
    <property type="nucleotide sequence ID" value="NZ_JBHRXY010000057.1"/>
</dbReference>
<gene>
    <name evidence="5" type="ORF">ACFOM8_21430</name>
</gene>
<evidence type="ECO:0000256" key="3">
    <source>
        <dbReference type="ARBA" id="ARBA00023251"/>
    </source>
</evidence>
<protein>
    <recommendedName>
        <fullName evidence="2">Bleomycin resistance protein</fullName>
    </recommendedName>
</protein>
<keyword evidence="6" id="KW-1185">Reference proteome</keyword>
<evidence type="ECO:0000256" key="1">
    <source>
        <dbReference type="ARBA" id="ARBA00011051"/>
    </source>
</evidence>